<evidence type="ECO:0000256" key="2">
    <source>
        <dbReference type="ARBA" id="ARBA00004651"/>
    </source>
</evidence>
<dbReference type="InterPro" id="IPR050398">
    <property type="entry name" value="HssS/ArlS-like"/>
</dbReference>
<dbReference type="Gene3D" id="1.10.287.130">
    <property type="match status" value="1"/>
</dbReference>
<keyword evidence="8" id="KW-0547">Nucleotide-binding</keyword>
<evidence type="ECO:0000259" key="15">
    <source>
        <dbReference type="PROSITE" id="PS50885"/>
    </source>
</evidence>
<evidence type="ECO:0000256" key="7">
    <source>
        <dbReference type="ARBA" id="ARBA00022692"/>
    </source>
</evidence>
<dbReference type="GO" id="GO:0005886">
    <property type="term" value="C:plasma membrane"/>
    <property type="evidence" value="ECO:0007669"/>
    <property type="project" value="UniProtKB-SubCell"/>
</dbReference>
<dbReference type="AlphaFoldDB" id="A0A381YII7"/>
<dbReference type="Gene3D" id="6.10.340.10">
    <property type="match status" value="1"/>
</dbReference>
<name>A0A381YII7_9ZZZZ</name>
<dbReference type="CDD" id="cd00130">
    <property type="entry name" value="PAS"/>
    <property type="match status" value="1"/>
</dbReference>
<evidence type="ECO:0000256" key="14">
    <source>
        <dbReference type="SAM" id="Phobius"/>
    </source>
</evidence>
<comment type="catalytic activity">
    <reaction evidence="1">
        <text>ATP + protein L-histidine = ADP + protein N-phospho-L-histidine.</text>
        <dbReference type="EC" id="2.7.13.3"/>
    </reaction>
</comment>
<keyword evidence="6" id="KW-0808">Transferase</keyword>
<evidence type="ECO:0000256" key="8">
    <source>
        <dbReference type="ARBA" id="ARBA00022741"/>
    </source>
</evidence>
<evidence type="ECO:0000256" key="5">
    <source>
        <dbReference type="ARBA" id="ARBA00022553"/>
    </source>
</evidence>
<evidence type="ECO:0000256" key="13">
    <source>
        <dbReference type="ARBA" id="ARBA00023136"/>
    </source>
</evidence>
<dbReference type="InterPro" id="IPR003661">
    <property type="entry name" value="HisK_dim/P_dom"/>
</dbReference>
<dbReference type="CDD" id="cd00082">
    <property type="entry name" value="HisKA"/>
    <property type="match status" value="1"/>
</dbReference>
<dbReference type="InterPro" id="IPR003660">
    <property type="entry name" value="HAMP_dom"/>
</dbReference>
<keyword evidence="11 14" id="KW-1133">Transmembrane helix</keyword>
<evidence type="ECO:0000256" key="6">
    <source>
        <dbReference type="ARBA" id="ARBA00022679"/>
    </source>
</evidence>
<organism evidence="16">
    <name type="scientific">marine metagenome</name>
    <dbReference type="NCBI Taxonomy" id="408172"/>
    <lineage>
        <taxon>unclassified sequences</taxon>
        <taxon>metagenomes</taxon>
        <taxon>ecological metagenomes</taxon>
    </lineage>
</organism>
<keyword evidence="7 14" id="KW-0812">Transmembrane</keyword>
<dbReference type="Pfam" id="PF00512">
    <property type="entry name" value="HisKA"/>
    <property type="match status" value="1"/>
</dbReference>
<accession>A0A381YII7</accession>
<protein>
    <recommendedName>
        <fullName evidence="3">histidine kinase</fullName>
        <ecNumber evidence="3">2.7.13.3</ecNumber>
    </recommendedName>
</protein>
<evidence type="ECO:0000256" key="1">
    <source>
        <dbReference type="ARBA" id="ARBA00000085"/>
    </source>
</evidence>
<proteinExistence type="predicted"/>
<keyword evidence="13 14" id="KW-0472">Membrane</keyword>
<dbReference type="PANTHER" id="PTHR45528">
    <property type="entry name" value="SENSOR HISTIDINE KINASE CPXA"/>
    <property type="match status" value="1"/>
</dbReference>
<gene>
    <name evidence="16" type="ORF">METZ01_LOCUS129205</name>
</gene>
<dbReference type="GO" id="GO:0005524">
    <property type="term" value="F:ATP binding"/>
    <property type="evidence" value="ECO:0007669"/>
    <property type="project" value="UniProtKB-KW"/>
</dbReference>
<dbReference type="InterPro" id="IPR035965">
    <property type="entry name" value="PAS-like_dom_sf"/>
</dbReference>
<reference evidence="16" key="1">
    <citation type="submission" date="2018-05" db="EMBL/GenBank/DDBJ databases">
        <authorList>
            <person name="Lanie J.A."/>
            <person name="Ng W.-L."/>
            <person name="Kazmierczak K.M."/>
            <person name="Andrzejewski T.M."/>
            <person name="Davidsen T.M."/>
            <person name="Wayne K.J."/>
            <person name="Tettelin H."/>
            <person name="Glass J.I."/>
            <person name="Rusch D."/>
            <person name="Podicherti R."/>
            <person name="Tsui H.-C.T."/>
            <person name="Winkler M.E."/>
        </authorList>
    </citation>
    <scope>NUCLEOTIDE SEQUENCE</scope>
</reference>
<feature type="transmembrane region" description="Helical" evidence="14">
    <location>
        <begin position="343"/>
        <end position="361"/>
    </location>
</feature>
<dbReference type="CDD" id="cd06225">
    <property type="entry name" value="HAMP"/>
    <property type="match status" value="1"/>
</dbReference>
<dbReference type="GO" id="GO:0000155">
    <property type="term" value="F:phosphorelay sensor kinase activity"/>
    <property type="evidence" value="ECO:0007669"/>
    <property type="project" value="InterPro"/>
</dbReference>
<evidence type="ECO:0000256" key="11">
    <source>
        <dbReference type="ARBA" id="ARBA00022989"/>
    </source>
</evidence>
<sequence length="571" mass="63714">MILQHFWAKTGLRGQFVFLFLLISLVPLIIVSLLAYYYGVSALENTIGENLGQIAKEKLVRADRSILDRLSKIVSYIESIAPAVSQANGNNSSELPLTVVLLQINNELKDDIRQLEGYAGSYSKVIITNLHRQVIQASNSSLYLQEIHSDWWATAYNNGYGYDQVGDVQYDQETQHHFLPATLPIRDSESQVVGILHVEITLPELSDLVEKIGPEDGVESDIQVAIIDKTGKVISASSENNYGFGDDIEMSHAAMKAINAAKGSEEYYGYEMEEEAEQISDLETHETMKGEKKVYGWARTRMWESNHLLRDAQGDQNFEKWTVLVSLPASIAFSGITILTRQILIFTMVICILIIPIALIFSQRIVTPIMQVAIAARAIGHGEFDQEIPITTNDEVGILAAEFNAMRQNLKSAVEKLMAEEKKMTAVVDGLAEGLILVDSKDHILHINPAAEYILEIEVPNSEEVLTKVVEDDQLKKIFKENKDLIAENQVATSEVTLNHKKDGQTILRVIATAFLDEVGDVLGTVYLFQNITRDKEIDQMKSDFISLVSHELRTPLTSIIGFVSFILDGK</sequence>
<dbReference type="EC" id="2.7.13.3" evidence="3"/>
<dbReference type="InterPro" id="IPR036097">
    <property type="entry name" value="HisK_dim/P_sf"/>
</dbReference>
<dbReference type="SUPFAM" id="SSF158472">
    <property type="entry name" value="HAMP domain-like"/>
    <property type="match status" value="1"/>
</dbReference>
<evidence type="ECO:0000256" key="3">
    <source>
        <dbReference type="ARBA" id="ARBA00012438"/>
    </source>
</evidence>
<evidence type="ECO:0000313" key="16">
    <source>
        <dbReference type="EMBL" id="SVA76351.1"/>
    </source>
</evidence>
<keyword evidence="12" id="KW-0902">Two-component regulatory system</keyword>
<dbReference type="Pfam" id="PF00672">
    <property type="entry name" value="HAMP"/>
    <property type="match status" value="1"/>
</dbReference>
<feature type="transmembrane region" description="Helical" evidence="14">
    <location>
        <begin position="16"/>
        <end position="38"/>
    </location>
</feature>
<dbReference type="SUPFAM" id="SSF55785">
    <property type="entry name" value="PYP-like sensor domain (PAS domain)"/>
    <property type="match status" value="1"/>
</dbReference>
<feature type="domain" description="HAMP" evidence="15">
    <location>
        <begin position="363"/>
        <end position="415"/>
    </location>
</feature>
<keyword evidence="10" id="KW-0067">ATP-binding</keyword>
<dbReference type="PROSITE" id="PS50885">
    <property type="entry name" value="HAMP"/>
    <property type="match status" value="1"/>
</dbReference>
<feature type="non-terminal residue" evidence="16">
    <location>
        <position position="571"/>
    </location>
</feature>
<dbReference type="InterPro" id="IPR000014">
    <property type="entry name" value="PAS"/>
</dbReference>
<evidence type="ECO:0000256" key="12">
    <source>
        <dbReference type="ARBA" id="ARBA00023012"/>
    </source>
</evidence>
<dbReference type="SMART" id="SM00304">
    <property type="entry name" value="HAMP"/>
    <property type="match status" value="1"/>
</dbReference>
<evidence type="ECO:0000256" key="4">
    <source>
        <dbReference type="ARBA" id="ARBA00022475"/>
    </source>
</evidence>
<keyword evidence="4" id="KW-1003">Cell membrane</keyword>
<dbReference type="SUPFAM" id="SSF47384">
    <property type="entry name" value="Homodimeric domain of signal transducing histidine kinase"/>
    <property type="match status" value="1"/>
</dbReference>
<evidence type="ECO:0000256" key="10">
    <source>
        <dbReference type="ARBA" id="ARBA00022840"/>
    </source>
</evidence>
<keyword evidence="9" id="KW-0418">Kinase</keyword>
<comment type="subcellular location">
    <subcellularLocation>
        <location evidence="2">Cell membrane</location>
        <topology evidence="2">Multi-pass membrane protein</topology>
    </subcellularLocation>
</comment>
<dbReference type="PANTHER" id="PTHR45528:SF1">
    <property type="entry name" value="SENSOR HISTIDINE KINASE CPXA"/>
    <property type="match status" value="1"/>
</dbReference>
<dbReference type="EMBL" id="UINC01018224">
    <property type="protein sequence ID" value="SVA76351.1"/>
    <property type="molecule type" value="Genomic_DNA"/>
</dbReference>
<evidence type="ECO:0000256" key="9">
    <source>
        <dbReference type="ARBA" id="ARBA00022777"/>
    </source>
</evidence>
<keyword evidence="5" id="KW-0597">Phosphoprotein</keyword>
<dbReference type="Gene3D" id="3.30.450.20">
    <property type="entry name" value="PAS domain"/>
    <property type="match status" value="2"/>
</dbReference>